<dbReference type="RefSeq" id="WP_213887088.1">
    <property type="nucleotide sequence ID" value="NZ_JAGFNU010000001.1"/>
</dbReference>
<accession>A0ABV5JHF4</accession>
<dbReference type="Proteomes" id="UP001589683">
    <property type="component" value="Unassembled WGS sequence"/>
</dbReference>
<reference evidence="1 2" key="1">
    <citation type="submission" date="2024-09" db="EMBL/GenBank/DDBJ databases">
        <authorList>
            <person name="Sun Q."/>
            <person name="Mori K."/>
        </authorList>
    </citation>
    <scope>NUCLEOTIDE SEQUENCE [LARGE SCALE GENOMIC DNA]</scope>
    <source>
        <strain evidence="1 2">CECT 8726</strain>
    </source>
</reference>
<sequence length="127" mass="14053">MVETTLTHTRTSEGVWEGLLVMGGDTPPVPELKVTHLEKPIPEVSLTENPEKGGEWVLSFPIPVECLSDGVQTFLITDTRSGARLGSYTIVTGMALEDDFRAEVDLLRAELDMLKRAFRRHCLETVG</sequence>
<evidence type="ECO:0008006" key="3">
    <source>
        <dbReference type="Google" id="ProtNLM"/>
    </source>
</evidence>
<proteinExistence type="predicted"/>
<dbReference type="EMBL" id="JBHMEA010000044">
    <property type="protein sequence ID" value="MFB9232907.1"/>
    <property type="molecule type" value="Genomic_DNA"/>
</dbReference>
<protein>
    <recommendedName>
        <fullName evidence="3">SRPBCC family protein</fullName>
    </recommendedName>
</protein>
<organism evidence="1 2">
    <name type="scientific">Pseudohalocynthiibacter aestuariivivens</name>
    <dbReference type="NCBI Taxonomy" id="1591409"/>
    <lineage>
        <taxon>Bacteria</taxon>
        <taxon>Pseudomonadati</taxon>
        <taxon>Pseudomonadota</taxon>
        <taxon>Alphaproteobacteria</taxon>
        <taxon>Rhodobacterales</taxon>
        <taxon>Paracoccaceae</taxon>
        <taxon>Pseudohalocynthiibacter</taxon>
    </lineage>
</organism>
<comment type="caution">
    <text evidence="1">The sequence shown here is derived from an EMBL/GenBank/DDBJ whole genome shotgun (WGS) entry which is preliminary data.</text>
</comment>
<name>A0ABV5JHF4_9RHOB</name>
<gene>
    <name evidence="1" type="ORF">ACFFUT_14030</name>
</gene>
<evidence type="ECO:0000313" key="1">
    <source>
        <dbReference type="EMBL" id="MFB9232907.1"/>
    </source>
</evidence>
<evidence type="ECO:0000313" key="2">
    <source>
        <dbReference type="Proteomes" id="UP001589683"/>
    </source>
</evidence>
<keyword evidence="2" id="KW-1185">Reference proteome</keyword>